<dbReference type="EnsemblPlants" id="Kaladp0036s0289.1.v1.1">
    <property type="protein sequence ID" value="Kaladp0036s0289.1.v1.1"/>
    <property type="gene ID" value="Kaladp0036s0289.v1.1"/>
</dbReference>
<evidence type="ECO:0000256" key="2">
    <source>
        <dbReference type="ARBA" id="ARBA00005679"/>
    </source>
</evidence>
<keyword evidence="7" id="KW-1185">Reference proteome</keyword>
<organism evidence="6 7">
    <name type="scientific">Kalanchoe fedtschenkoi</name>
    <name type="common">Lavender scallops</name>
    <name type="synonym">South American air plant</name>
    <dbReference type="NCBI Taxonomy" id="63787"/>
    <lineage>
        <taxon>Eukaryota</taxon>
        <taxon>Viridiplantae</taxon>
        <taxon>Streptophyta</taxon>
        <taxon>Embryophyta</taxon>
        <taxon>Tracheophyta</taxon>
        <taxon>Spermatophyta</taxon>
        <taxon>Magnoliopsida</taxon>
        <taxon>eudicotyledons</taxon>
        <taxon>Gunneridae</taxon>
        <taxon>Pentapetalae</taxon>
        <taxon>Saxifragales</taxon>
        <taxon>Crassulaceae</taxon>
        <taxon>Kalanchoe</taxon>
    </lineage>
</organism>
<evidence type="ECO:0000256" key="4">
    <source>
        <dbReference type="ARBA" id="ARBA00022729"/>
    </source>
</evidence>
<proteinExistence type="inferred from homology"/>
<dbReference type="Pfam" id="PF03227">
    <property type="entry name" value="GILT"/>
    <property type="match status" value="1"/>
</dbReference>
<dbReference type="InterPro" id="IPR004911">
    <property type="entry name" value="Interferon-induced_GILT"/>
</dbReference>
<evidence type="ECO:0000256" key="5">
    <source>
        <dbReference type="ARBA" id="ARBA00023180"/>
    </source>
</evidence>
<name>A0A7N0TG66_KALFE</name>
<dbReference type="AlphaFoldDB" id="A0A7N0TG66"/>
<dbReference type="PANTHER" id="PTHR13234">
    <property type="entry name" value="GAMMA-INTERFERON INDUCIBLE LYSOSOMAL THIOL REDUCTASE GILT"/>
    <property type="match status" value="1"/>
</dbReference>
<sequence>MIYFEPPTASLVQLYKYAPGRSRSFINSSHHLCHSSIGSNGRRSKFSSARHTHCSRAFRCCIGQIAAVEVEQRERQPYAVLRDSVPRLSDFIVNHLTHLFEDVEMLSIVGRKLVPYGNAEKSRTGTVICQHGEWECKLNKVEACAINVFPIMNEYFLFIHCVEDLVDKYQNTEWEQCLKELNDPTPTMDCFNGQRGDELISKYGDMTNALHPPHPEVPWATVNDKPIKDCSNYLKYVCEAYKGPDRPAKSSYVSLKSTLRAEGSSSGNPVKVVRLRPCFVALIELY</sequence>
<evidence type="ECO:0000256" key="3">
    <source>
        <dbReference type="ARBA" id="ARBA00022525"/>
    </source>
</evidence>
<evidence type="ECO:0000313" key="6">
    <source>
        <dbReference type="EnsemblPlants" id="Kaladp0036s0289.1.v1.1"/>
    </source>
</evidence>
<dbReference type="Gramene" id="Kaladp0036s0289.1.v1.1">
    <property type="protein sequence ID" value="Kaladp0036s0289.1.v1.1"/>
    <property type="gene ID" value="Kaladp0036s0289.v1.1"/>
</dbReference>
<dbReference type="GO" id="GO:0005576">
    <property type="term" value="C:extracellular region"/>
    <property type="evidence" value="ECO:0007669"/>
    <property type="project" value="UniProtKB-SubCell"/>
</dbReference>
<comment type="subcellular location">
    <subcellularLocation>
        <location evidence="1">Secreted</location>
    </subcellularLocation>
</comment>
<accession>A0A7N0TG66</accession>
<keyword evidence="3" id="KW-0964">Secreted</keyword>
<comment type="similarity">
    <text evidence="2">Belongs to the GILT family.</text>
</comment>
<dbReference type="PANTHER" id="PTHR13234:SF8">
    <property type="entry name" value="GAMMA-INTERFERON-INDUCIBLE LYSOSOMAL THIOL REDUCTASE"/>
    <property type="match status" value="1"/>
</dbReference>
<reference evidence="6" key="1">
    <citation type="submission" date="2021-01" db="UniProtKB">
        <authorList>
            <consortium name="EnsemblPlants"/>
        </authorList>
    </citation>
    <scope>IDENTIFICATION</scope>
</reference>
<evidence type="ECO:0000313" key="7">
    <source>
        <dbReference type="Proteomes" id="UP000594263"/>
    </source>
</evidence>
<evidence type="ECO:0008006" key="8">
    <source>
        <dbReference type="Google" id="ProtNLM"/>
    </source>
</evidence>
<evidence type="ECO:0000256" key="1">
    <source>
        <dbReference type="ARBA" id="ARBA00004613"/>
    </source>
</evidence>
<protein>
    <recommendedName>
        <fullName evidence="8">Gamma-interferon-inducible lysosomal thiol reductase</fullName>
    </recommendedName>
</protein>
<keyword evidence="4" id="KW-0732">Signal</keyword>
<keyword evidence="5" id="KW-0325">Glycoprotein</keyword>
<dbReference type="GO" id="GO:0016671">
    <property type="term" value="F:oxidoreductase activity, acting on a sulfur group of donors, disulfide as acceptor"/>
    <property type="evidence" value="ECO:0007669"/>
    <property type="project" value="InterPro"/>
</dbReference>
<dbReference type="Proteomes" id="UP000594263">
    <property type="component" value="Unplaced"/>
</dbReference>